<feature type="compositionally biased region" description="Basic and acidic residues" evidence="12">
    <location>
        <begin position="148"/>
        <end position="164"/>
    </location>
</feature>
<feature type="short sequence motif" description="Q motif" evidence="10">
    <location>
        <begin position="266"/>
        <end position="294"/>
    </location>
</feature>
<dbReference type="PROSITE" id="PS51194">
    <property type="entry name" value="HELICASE_CTER"/>
    <property type="match status" value="1"/>
</dbReference>
<dbReference type="Proteomes" id="UP000027590">
    <property type="component" value="Unassembled WGS sequence"/>
</dbReference>
<evidence type="ECO:0000259" key="13">
    <source>
        <dbReference type="PROSITE" id="PS51192"/>
    </source>
</evidence>
<evidence type="ECO:0000256" key="7">
    <source>
        <dbReference type="ARBA" id="ARBA00038437"/>
    </source>
</evidence>
<keyword evidence="6 11" id="KW-0067">ATP-binding</keyword>
<evidence type="ECO:0000256" key="12">
    <source>
        <dbReference type="SAM" id="MobiDB-lite"/>
    </source>
</evidence>
<feature type="domain" description="DEAD-box RNA helicase Q" evidence="15">
    <location>
        <begin position="266"/>
        <end position="294"/>
    </location>
</feature>
<dbReference type="InterPro" id="IPR044742">
    <property type="entry name" value="DEAD/DEAH_RhlB"/>
</dbReference>
<feature type="domain" description="Helicase ATP-binding" evidence="13">
    <location>
        <begin position="297"/>
        <end position="470"/>
    </location>
</feature>
<reference evidence="16 17" key="1">
    <citation type="journal article" date="2014" name="Genome Biol. Evol.">
        <title>Acetic acid bacteria genomes reveal functional traits for adaptation to life in insect guts.</title>
        <authorList>
            <person name="Chouaia B."/>
            <person name="Gaiarsa S."/>
            <person name="Crotti E."/>
            <person name="Comandatore F."/>
            <person name="Degli Esposti M."/>
            <person name="Ricci I."/>
            <person name="Alma A."/>
            <person name="Favia G."/>
            <person name="Bandi C."/>
            <person name="Daffonchio D."/>
        </authorList>
    </citation>
    <scope>NUCLEOTIDE SEQUENCE [LARGE SCALE GENOMIC DNA]</scope>
    <source>
        <strain evidence="17">AM169</strain>
    </source>
</reference>
<feature type="compositionally biased region" description="Basic residues" evidence="12">
    <location>
        <begin position="104"/>
        <end position="113"/>
    </location>
</feature>
<dbReference type="GO" id="GO:0042255">
    <property type="term" value="P:ribosome assembly"/>
    <property type="evidence" value="ECO:0007669"/>
    <property type="project" value="UniProtKB-ARBA"/>
</dbReference>
<evidence type="ECO:0000256" key="2">
    <source>
        <dbReference type="ARBA" id="ARBA00022490"/>
    </source>
</evidence>
<evidence type="ECO:0000256" key="5">
    <source>
        <dbReference type="ARBA" id="ARBA00022806"/>
    </source>
</evidence>
<dbReference type="FunFam" id="3.40.50.300:FF:000108">
    <property type="entry name" value="ATP-dependent RNA helicase RhlE"/>
    <property type="match status" value="1"/>
</dbReference>
<feature type="region of interest" description="Disordered" evidence="12">
    <location>
        <begin position="645"/>
        <end position="722"/>
    </location>
</feature>
<dbReference type="PROSITE" id="PS51195">
    <property type="entry name" value="Q_MOTIF"/>
    <property type="match status" value="1"/>
</dbReference>
<dbReference type="GO" id="GO:0005524">
    <property type="term" value="F:ATP binding"/>
    <property type="evidence" value="ECO:0007669"/>
    <property type="project" value="UniProtKB-KW"/>
</dbReference>
<dbReference type="Pfam" id="PF00270">
    <property type="entry name" value="DEAD"/>
    <property type="match status" value="1"/>
</dbReference>
<dbReference type="InterPro" id="IPR011545">
    <property type="entry name" value="DEAD/DEAH_box_helicase_dom"/>
</dbReference>
<dbReference type="SUPFAM" id="SSF52540">
    <property type="entry name" value="P-loop containing nucleoside triphosphate hydrolases"/>
    <property type="match status" value="1"/>
</dbReference>
<dbReference type="InterPro" id="IPR001650">
    <property type="entry name" value="Helicase_C-like"/>
</dbReference>
<feature type="region of interest" description="Disordered" evidence="12">
    <location>
        <begin position="1"/>
        <end position="265"/>
    </location>
</feature>
<dbReference type="PROSITE" id="PS00039">
    <property type="entry name" value="DEAD_ATP_HELICASE"/>
    <property type="match status" value="1"/>
</dbReference>
<dbReference type="PANTHER" id="PTHR47959:SF13">
    <property type="entry name" value="ATP-DEPENDENT RNA HELICASE RHLE"/>
    <property type="match status" value="1"/>
</dbReference>
<dbReference type="PROSITE" id="PS51192">
    <property type="entry name" value="HELICASE_ATP_BIND_1"/>
    <property type="match status" value="1"/>
</dbReference>
<dbReference type="GO" id="GO:0016787">
    <property type="term" value="F:hydrolase activity"/>
    <property type="evidence" value="ECO:0007669"/>
    <property type="project" value="UniProtKB-KW"/>
</dbReference>
<feature type="domain" description="Helicase C-terminal" evidence="14">
    <location>
        <begin position="481"/>
        <end position="641"/>
    </location>
</feature>
<dbReference type="GO" id="GO:0005829">
    <property type="term" value="C:cytosol"/>
    <property type="evidence" value="ECO:0007669"/>
    <property type="project" value="TreeGrafter"/>
</dbReference>
<dbReference type="GO" id="GO:0003676">
    <property type="term" value="F:nucleic acid binding"/>
    <property type="evidence" value="ECO:0007669"/>
    <property type="project" value="InterPro"/>
</dbReference>
<evidence type="ECO:0000256" key="10">
    <source>
        <dbReference type="PROSITE-ProRule" id="PRU00552"/>
    </source>
</evidence>
<keyword evidence="5 11" id="KW-0347">Helicase</keyword>
<reference evidence="16 17" key="2">
    <citation type="journal article" date="2014" name="PLoS ONE">
        <title>Evolution of mitochondria reconstructed from the energy metabolism of living bacteria.</title>
        <authorList>
            <person name="Degli Esposti M."/>
            <person name="Chouaia B."/>
            <person name="Comandatore F."/>
            <person name="Crotti E."/>
            <person name="Sassera D."/>
            <person name="Lievens P.M."/>
            <person name="Daffonchio D."/>
            <person name="Bandi C."/>
        </authorList>
    </citation>
    <scope>NUCLEOTIDE SEQUENCE [LARGE SCALE GENOMIC DNA]</scope>
    <source>
        <strain evidence="17">AM169</strain>
    </source>
</reference>
<protein>
    <recommendedName>
        <fullName evidence="9">DEAD-box ATP-dependent RNA helicase RhpA</fullName>
        <ecNumber evidence="1">3.6.4.13</ecNumber>
    </recommendedName>
</protein>
<evidence type="ECO:0000256" key="8">
    <source>
        <dbReference type="ARBA" id="ARBA00047984"/>
    </source>
</evidence>
<evidence type="ECO:0000256" key="11">
    <source>
        <dbReference type="RuleBase" id="RU000492"/>
    </source>
</evidence>
<dbReference type="SMART" id="SM00490">
    <property type="entry name" value="HELICc"/>
    <property type="match status" value="1"/>
</dbReference>
<dbReference type="EC" id="3.6.4.13" evidence="1"/>
<comment type="catalytic activity">
    <reaction evidence="8">
        <text>ATP + H2O = ADP + phosphate + H(+)</text>
        <dbReference type="Rhea" id="RHEA:13065"/>
        <dbReference type="ChEBI" id="CHEBI:15377"/>
        <dbReference type="ChEBI" id="CHEBI:15378"/>
        <dbReference type="ChEBI" id="CHEBI:30616"/>
        <dbReference type="ChEBI" id="CHEBI:43474"/>
        <dbReference type="ChEBI" id="CHEBI:456216"/>
        <dbReference type="EC" id="3.6.4.13"/>
    </reaction>
</comment>
<accession>A0A7U7G5T2</accession>
<dbReference type="CDD" id="cd00268">
    <property type="entry name" value="DEADc"/>
    <property type="match status" value="1"/>
</dbReference>
<feature type="compositionally biased region" description="Low complexity" evidence="12">
    <location>
        <begin position="116"/>
        <end position="134"/>
    </location>
</feature>
<evidence type="ECO:0000313" key="17">
    <source>
        <dbReference type="Proteomes" id="UP000027590"/>
    </source>
</evidence>
<feature type="compositionally biased region" description="Basic residues" evidence="12">
    <location>
        <begin position="137"/>
        <end position="147"/>
    </location>
</feature>
<evidence type="ECO:0000256" key="6">
    <source>
        <dbReference type="ARBA" id="ARBA00022840"/>
    </source>
</evidence>
<feature type="compositionally biased region" description="Low complexity" evidence="12">
    <location>
        <begin position="1"/>
        <end position="21"/>
    </location>
</feature>
<sequence>MRKTSTPRTKTPRTGTETGTEQPADDTVQDDTTTAARKPATRRRSTTAGTKKKATTPAATAAEAAEPAEKPKRTTRRRSVKPTPEDAPSPDEATESSASTPAKKTVKRTRRKAATAEEASAPADPTAAAGSEEAPPARKRRATTRTRKTAETETAKADVPEKKPATPRTRRKKTAEATPATETVDDHEESATPPTRRPSTRRKAAEETVETTAGSAAPAGTEDKASATPAKPRRKRAKKAEAETAEPQAEKPAEGTPTETGSESRILFSDLGLSEPILRAVEEMGYTHPTPIQAQAVPEILTGRDVLGVAQTGTGKTASFTLPMLEKLSKSRARARMPRSLILEPTRELALQVAENFKQYGAHLRLTHALLIGGGKMNEQKELLNRGVDVLIATPGRLLDMFERGGLLMTQTDLLVIDEADRMLDMGFIPDIERIVSLLPRRRQTLFFSATMAPEIRRLADNFLNSPKEITVARQSSVASTITEGLLVVEKKDKSRALCALLRQDDVQNAIIFCNRKRDVDTLERHLTRQKFSVGHLHGDLTQDLRFETLERFRTGDLQILVCSDVAARGIDIGGLSHVFNYDLPFNAEDYVHRIGRTGRAGKEGKAYSLATPDEQKLLEAVESLTGKTIEPLAVKGFRHLEWRGEEDASPASAKDESKGQQRNGRNRKTAEPKQEDRPARKKQPERDPLPEARKHDHKRSGRAELLPPVPEKNGMQDGFGENVPAFMKVSFLPEPRNPSDS</sequence>
<dbReference type="Pfam" id="PF00271">
    <property type="entry name" value="Helicase_C"/>
    <property type="match status" value="1"/>
</dbReference>
<dbReference type="Gene3D" id="3.40.50.300">
    <property type="entry name" value="P-loop containing nucleotide triphosphate hydrolases"/>
    <property type="match status" value="2"/>
</dbReference>
<dbReference type="SMART" id="SM00487">
    <property type="entry name" value="DEXDc"/>
    <property type="match status" value="1"/>
</dbReference>
<proteinExistence type="inferred from homology"/>
<dbReference type="InterPro" id="IPR027417">
    <property type="entry name" value="P-loop_NTPase"/>
</dbReference>
<dbReference type="InterPro" id="IPR014001">
    <property type="entry name" value="Helicase_ATP-bd"/>
</dbReference>
<dbReference type="CDD" id="cd18787">
    <property type="entry name" value="SF2_C_DEAD"/>
    <property type="match status" value="1"/>
</dbReference>
<feature type="compositionally biased region" description="Basic residues" evidence="12">
    <location>
        <begin position="39"/>
        <end position="54"/>
    </location>
</feature>
<keyword evidence="3 11" id="KW-0547">Nucleotide-binding</keyword>
<gene>
    <name evidence="16" type="ORF">SACS_0954</name>
</gene>
<comment type="similarity">
    <text evidence="7 11">Belongs to the DEAD box helicase family.</text>
</comment>
<dbReference type="InterPro" id="IPR000629">
    <property type="entry name" value="RNA-helicase_DEAD-box_CS"/>
</dbReference>
<evidence type="ECO:0000256" key="9">
    <source>
        <dbReference type="ARBA" id="ARBA00074363"/>
    </source>
</evidence>
<evidence type="ECO:0000256" key="3">
    <source>
        <dbReference type="ARBA" id="ARBA00022741"/>
    </source>
</evidence>
<keyword evidence="2" id="KW-0963">Cytoplasm</keyword>
<feature type="compositionally biased region" description="Low complexity" evidence="12">
    <location>
        <begin position="55"/>
        <end position="65"/>
    </location>
</feature>
<dbReference type="GO" id="GO:0009266">
    <property type="term" value="P:response to temperature stimulus"/>
    <property type="evidence" value="ECO:0007669"/>
    <property type="project" value="UniProtKB-ARBA"/>
</dbReference>
<dbReference type="PANTHER" id="PTHR47959">
    <property type="entry name" value="ATP-DEPENDENT RNA HELICASE RHLE-RELATED"/>
    <property type="match status" value="1"/>
</dbReference>
<evidence type="ECO:0000256" key="1">
    <source>
        <dbReference type="ARBA" id="ARBA00012552"/>
    </source>
</evidence>
<evidence type="ECO:0000259" key="15">
    <source>
        <dbReference type="PROSITE" id="PS51195"/>
    </source>
</evidence>
<dbReference type="AlphaFoldDB" id="A0A7U7G5T2"/>
<dbReference type="InterPro" id="IPR050079">
    <property type="entry name" value="DEAD_box_RNA_helicase"/>
</dbReference>
<name>A0A7U7G5T2_9PROT</name>
<keyword evidence="4 11" id="KW-0378">Hydrolase</keyword>
<evidence type="ECO:0000259" key="14">
    <source>
        <dbReference type="PROSITE" id="PS51194"/>
    </source>
</evidence>
<dbReference type="EMBL" id="CBLY010000006">
    <property type="protein sequence ID" value="CDG33692.1"/>
    <property type="molecule type" value="Genomic_DNA"/>
</dbReference>
<feature type="compositionally biased region" description="Basic and acidic residues" evidence="12">
    <location>
        <begin position="669"/>
        <end position="695"/>
    </location>
</feature>
<organism evidence="16 17">
    <name type="scientific">Parasaccharibacter apium</name>
    <dbReference type="NCBI Taxonomy" id="1510841"/>
    <lineage>
        <taxon>Bacteria</taxon>
        <taxon>Pseudomonadati</taxon>
        <taxon>Pseudomonadota</taxon>
        <taxon>Alphaproteobacteria</taxon>
        <taxon>Acetobacterales</taxon>
        <taxon>Acetobacteraceae</taxon>
        <taxon>Parasaccharibacter</taxon>
    </lineage>
</organism>
<evidence type="ECO:0000256" key="4">
    <source>
        <dbReference type="ARBA" id="ARBA00022801"/>
    </source>
</evidence>
<dbReference type="GO" id="GO:0003724">
    <property type="term" value="F:RNA helicase activity"/>
    <property type="evidence" value="ECO:0007669"/>
    <property type="project" value="UniProtKB-EC"/>
</dbReference>
<evidence type="ECO:0000313" key="16">
    <source>
        <dbReference type="EMBL" id="CDG33692.1"/>
    </source>
</evidence>
<dbReference type="InterPro" id="IPR014014">
    <property type="entry name" value="RNA_helicase_DEAD_Q_motif"/>
</dbReference>
<comment type="caution">
    <text evidence="16">The sequence shown here is derived from an EMBL/GenBank/DDBJ whole genome shotgun (WGS) entry which is preliminary data.</text>
</comment>